<name>A0ABQ4T568_METOR</name>
<evidence type="ECO:0000313" key="2">
    <source>
        <dbReference type="EMBL" id="GJE26114.1"/>
    </source>
</evidence>
<keyword evidence="3" id="KW-1185">Reference proteome</keyword>
<evidence type="ECO:0000313" key="3">
    <source>
        <dbReference type="Proteomes" id="UP001055156"/>
    </source>
</evidence>
<dbReference type="EMBL" id="BPQV01000002">
    <property type="protein sequence ID" value="GJE26114.1"/>
    <property type="molecule type" value="Genomic_DNA"/>
</dbReference>
<dbReference type="PANTHER" id="PTHR34217">
    <property type="entry name" value="METAL-DEPENDENT CARBOXYPEPTIDASE"/>
    <property type="match status" value="1"/>
</dbReference>
<keyword evidence="1" id="KW-0645">Protease</keyword>
<dbReference type="EC" id="3.4.17.19" evidence="1"/>
<evidence type="ECO:0000256" key="1">
    <source>
        <dbReference type="PIRNR" id="PIRNR006615"/>
    </source>
</evidence>
<reference evidence="2" key="1">
    <citation type="journal article" date="2021" name="Front. Microbiol.">
        <title>Comprehensive Comparative Genomics and Phenotyping of Methylobacterium Species.</title>
        <authorList>
            <person name="Alessa O."/>
            <person name="Ogura Y."/>
            <person name="Fujitani Y."/>
            <person name="Takami H."/>
            <person name="Hayashi T."/>
            <person name="Sahin N."/>
            <person name="Tani A."/>
        </authorList>
    </citation>
    <scope>NUCLEOTIDE SEQUENCE</scope>
    <source>
        <strain evidence="2">NBRC 15689</strain>
    </source>
</reference>
<keyword evidence="1" id="KW-0378">Hydrolase</keyword>
<keyword evidence="1" id="KW-0479">Metal-binding</keyword>
<protein>
    <recommendedName>
        <fullName evidence="1">Metal-dependent carboxypeptidase</fullName>
        <ecNumber evidence="1">3.4.17.19</ecNumber>
    </recommendedName>
</protein>
<dbReference type="CDD" id="cd06460">
    <property type="entry name" value="M32_Taq"/>
    <property type="match status" value="1"/>
</dbReference>
<dbReference type="PIRSF" id="PIRSF006615">
    <property type="entry name" value="Zn_crbxpep_Taq"/>
    <property type="match status" value="1"/>
</dbReference>
<dbReference type="Proteomes" id="UP001055156">
    <property type="component" value="Unassembled WGS sequence"/>
</dbReference>
<accession>A0ABQ4T568</accession>
<dbReference type="PROSITE" id="PS52034">
    <property type="entry name" value="PEPTIDASE_M32"/>
    <property type="match status" value="1"/>
</dbReference>
<comment type="catalytic activity">
    <reaction evidence="1">
        <text>Release of a C-terminal amino acid with broad specificity, except for -Pro.</text>
        <dbReference type="EC" id="3.4.17.19"/>
    </reaction>
</comment>
<dbReference type="Pfam" id="PF02074">
    <property type="entry name" value="Peptidase_M32"/>
    <property type="match status" value="1"/>
</dbReference>
<dbReference type="InterPro" id="IPR001333">
    <property type="entry name" value="Peptidase_M32_Taq"/>
</dbReference>
<dbReference type="PANTHER" id="PTHR34217:SF1">
    <property type="entry name" value="CARBOXYPEPTIDASE 1"/>
    <property type="match status" value="1"/>
</dbReference>
<dbReference type="SUPFAM" id="SSF55486">
    <property type="entry name" value="Metalloproteases ('zincins'), catalytic domain"/>
    <property type="match status" value="1"/>
</dbReference>
<organism evidence="2 3">
    <name type="scientific">Methylobacterium organophilum</name>
    <dbReference type="NCBI Taxonomy" id="410"/>
    <lineage>
        <taxon>Bacteria</taxon>
        <taxon>Pseudomonadati</taxon>
        <taxon>Pseudomonadota</taxon>
        <taxon>Alphaproteobacteria</taxon>
        <taxon>Hyphomicrobiales</taxon>
        <taxon>Methylobacteriaceae</taxon>
        <taxon>Methylobacterium</taxon>
    </lineage>
</organism>
<reference evidence="2" key="2">
    <citation type="submission" date="2021-08" db="EMBL/GenBank/DDBJ databases">
        <authorList>
            <person name="Tani A."/>
            <person name="Ola A."/>
            <person name="Ogura Y."/>
            <person name="Katsura K."/>
            <person name="Hayashi T."/>
        </authorList>
    </citation>
    <scope>NUCLEOTIDE SEQUENCE</scope>
    <source>
        <strain evidence="2">NBRC 15689</strain>
    </source>
</reference>
<keyword evidence="1 2" id="KW-0121">Carboxypeptidase</keyword>
<dbReference type="Gene3D" id="1.10.1370.30">
    <property type="match status" value="1"/>
</dbReference>
<dbReference type="PRINTS" id="PR00998">
    <property type="entry name" value="CRBOXYPTASET"/>
</dbReference>
<comment type="similarity">
    <text evidence="1">Belongs to the peptidase M32 family.</text>
</comment>
<proteinExistence type="inferred from homology"/>
<sequence>MQAYDALAATFTRIGAIQDAAGILGWDMQTLMPDGAAEGRAEQLAQLSVVAHEILVAPRTGDLLGQAQDETKDLGEWERANLREMRRAYLHASAVPADLVAASSKAASRSEMVWREARQNADFALLAPHLAETLRLQREVGQAKGAALGLDPYDALLDGYDPGMRRAAIDPLFAALRAELPGLIATVQEKQAAEAAPLPLPGPFPVEAQKALGLTLMKAVGFDFARGRLDVSLHPFCGGATDDVRITTRYDAASATGALMGVLHETGHALYEQGRPARWHHQPVGSARGMSLHESQSLLVEMQACRSPEFCAYLAPQLAATFGGEGAAWTAENLHRLYTRVAPGFIRVDADEVTYPAHILLRYALESAMVAGDLAVADLPGAFNEGMRDLLGLSVPNDRLGCLQDIHWPGGSFGYFPTYTLGAMAAAQLFRAACAAEPGILPGLAQGDFTQLRTWLRDHVHAKASLLETDEILLAATGKPLGAEDFGRHLRRRYLGEA</sequence>
<keyword evidence="1" id="KW-0482">Metalloprotease</keyword>
<dbReference type="GO" id="GO:0004180">
    <property type="term" value="F:carboxypeptidase activity"/>
    <property type="evidence" value="ECO:0007669"/>
    <property type="project" value="UniProtKB-KW"/>
</dbReference>
<comment type="caution">
    <text evidence="2">The sequence shown here is derived from an EMBL/GenBank/DDBJ whole genome shotgun (WGS) entry which is preliminary data.</text>
</comment>
<dbReference type="RefSeq" id="WP_238310055.1">
    <property type="nucleotide sequence ID" value="NZ_BPQV01000002.1"/>
</dbReference>
<comment type="function">
    <text evidence="1">Broad specificity carboxypetidase that releases amino acids sequentially from the C-terminus, including neutral, aromatic, polar and basic residues.</text>
</comment>
<gene>
    <name evidence="2" type="ORF">LKMONMHP_0960</name>
</gene>